<feature type="region of interest" description="Disordered" evidence="1">
    <location>
        <begin position="44"/>
        <end position="91"/>
    </location>
</feature>
<feature type="region of interest" description="Disordered" evidence="1">
    <location>
        <begin position="273"/>
        <end position="297"/>
    </location>
</feature>
<feature type="region of interest" description="Disordered" evidence="1">
    <location>
        <begin position="183"/>
        <end position="202"/>
    </location>
</feature>
<proteinExistence type="predicted"/>
<evidence type="ECO:0000313" key="4">
    <source>
        <dbReference type="Proteomes" id="UP000564573"/>
    </source>
</evidence>
<dbReference type="AlphaFoldDB" id="A0A839XSP3"/>
<evidence type="ECO:0000256" key="1">
    <source>
        <dbReference type="SAM" id="MobiDB-lite"/>
    </source>
</evidence>
<evidence type="ECO:0000313" key="3">
    <source>
        <dbReference type="EMBL" id="MBB3666220.1"/>
    </source>
</evidence>
<evidence type="ECO:0000256" key="2">
    <source>
        <dbReference type="SAM" id="SignalP"/>
    </source>
</evidence>
<feature type="chain" id="PRO_5032948657" description="ATP/GTP-binding protein" evidence="2">
    <location>
        <begin position="26"/>
        <end position="350"/>
    </location>
</feature>
<protein>
    <recommendedName>
        <fullName evidence="5">ATP/GTP-binding protein</fullName>
    </recommendedName>
</protein>
<organism evidence="3 4">
    <name type="scientific">Prauserella sediminis</name>
    <dbReference type="NCBI Taxonomy" id="577680"/>
    <lineage>
        <taxon>Bacteria</taxon>
        <taxon>Bacillati</taxon>
        <taxon>Actinomycetota</taxon>
        <taxon>Actinomycetes</taxon>
        <taxon>Pseudonocardiales</taxon>
        <taxon>Pseudonocardiaceae</taxon>
        <taxon>Prauserella</taxon>
        <taxon>Prauserella salsuginis group</taxon>
    </lineage>
</organism>
<keyword evidence="2" id="KW-0732">Signal</keyword>
<feature type="signal peptide" evidence="2">
    <location>
        <begin position="1"/>
        <end position="25"/>
    </location>
</feature>
<reference evidence="3 4" key="1">
    <citation type="submission" date="2020-08" db="EMBL/GenBank/DDBJ databases">
        <title>Sequencing the genomes of 1000 actinobacteria strains.</title>
        <authorList>
            <person name="Klenk H.-P."/>
        </authorList>
    </citation>
    <scope>NUCLEOTIDE SEQUENCE [LARGE SCALE GENOMIC DNA]</scope>
    <source>
        <strain evidence="3 4">DSM 45267</strain>
    </source>
</reference>
<feature type="region of interest" description="Disordered" evidence="1">
    <location>
        <begin position="103"/>
        <end position="125"/>
    </location>
</feature>
<sequence length="350" mass="36281">MLARTIGIAGVTATLVWCAASPAWAGGWGSVDCNSDPTPYCDLGAGSAPNPPSAPDPAPPRPQVAPQPEGGGGTAPEQEQPQGDRIVGGSDTEADCSYVLSDYQPPTGGVQTITVPRSSGPPGDVRPIAHTTGTAVAEAGSRGRDVVLAQDGDRGGGWYVYRCSSEGTRDSLYRAPVWIPANQAPADAEPPAPSPQNLARQARSQLRLPNPTIGSNPAGTQLVRVPTWLWIDSRLWRPHTATASVPGVSVTATARPTSVSWSMGDGTTLTCRDPGTEFPPEGNPDSASPDCGHTYQRSSAGAAEARFPVTATVSWQITWSGAGEQGRFPNMTTDDETSFRVAEAQALGTG</sequence>
<name>A0A839XSP3_9PSEU</name>
<evidence type="ECO:0008006" key="5">
    <source>
        <dbReference type="Google" id="ProtNLM"/>
    </source>
</evidence>
<dbReference type="RefSeq" id="WP_183787397.1">
    <property type="nucleotide sequence ID" value="NZ_JACIBS010000013.1"/>
</dbReference>
<accession>A0A839XSP3</accession>
<feature type="compositionally biased region" description="Pro residues" evidence="1">
    <location>
        <begin position="49"/>
        <end position="65"/>
    </location>
</feature>
<gene>
    <name evidence="3" type="ORF">FB384_005181</name>
</gene>
<keyword evidence="4" id="KW-1185">Reference proteome</keyword>
<dbReference type="Proteomes" id="UP000564573">
    <property type="component" value="Unassembled WGS sequence"/>
</dbReference>
<comment type="caution">
    <text evidence="3">The sequence shown here is derived from an EMBL/GenBank/DDBJ whole genome shotgun (WGS) entry which is preliminary data.</text>
</comment>
<dbReference type="EMBL" id="JACIBS010000013">
    <property type="protein sequence ID" value="MBB3666220.1"/>
    <property type="molecule type" value="Genomic_DNA"/>
</dbReference>